<name>A0A0A8YG71_ARUDO</name>
<dbReference type="AlphaFoldDB" id="A0A0A8YG71"/>
<organism evidence="1">
    <name type="scientific">Arundo donax</name>
    <name type="common">Giant reed</name>
    <name type="synonym">Donax arundinaceus</name>
    <dbReference type="NCBI Taxonomy" id="35708"/>
    <lineage>
        <taxon>Eukaryota</taxon>
        <taxon>Viridiplantae</taxon>
        <taxon>Streptophyta</taxon>
        <taxon>Embryophyta</taxon>
        <taxon>Tracheophyta</taxon>
        <taxon>Spermatophyta</taxon>
        <taxon>Magnoliopsida</taxon>
        <taxon>Liliopsida</taxon>
        <taxon>Poales</taxon>
        <taxon>Poaceae</taxon>
        <taxon>PACMAD clade</taxon>
        <taxon>Arundinoideae</taxon>
        <taxon>Arundineae</taxon>
        <taxon>Arundo</taxon>
    </lineage>
</organism>
<reference evidence="1" key="2">
    <citation type="journal article" date="2015" name="Data Brief">
        <title>Shoot transcriptome of the giant reed, Arundo donax.</title>
        <authorList>
            <person name="Barrero R.A."/>
            <person name="Guerrero F.D."/>
            <person name="Moolhuijzen P."/>
            <person name="Goolsby J.A."/>
            <person name="Tidwell J."/>
            <person name="Bellgard S.E."/>
            <person name="Bellgard M.I."/>
        </authorList>
    </citation>
    <scope>NUCLEOTIDE SEQUENCE</scope>
    <source>
        <tissue evidence="1">Shoot tissue taken approximately 20 cm above the soil surface</tissue>
    </source>
</reference>
<accession>A0A0A8YG71</accession>
<evidence type="ECO:0000313" key="1">
    <source>
        <dbReference type="EMBL" id="JAD24793.1"/>
    </source>
</evidence>
<dbReference type="EMBL" id="GBRH01273102">
    <property type="protein sequence ID" value="JAD24793.1"/>
    <property type="molecule type" value="Transcribed_RNA"/>
</dbReference>
<proteinExistence type="predicted"/>
<reference evidence="1" key="1">
    <citation type="submission" date="2014-09" db="EMBL/GenBank/DDBJ databases">
        <authorList>
            <person name="Magalhaes I.L.F."/>
            <person name="Oliveira U."/>
            <person name="Santos F.R."/>
            <person name="Vidigal T.H.D.A."/>
            <person name="Brescovit A.D."/>
            <person name="Santos A.J."/>
        </authorList>
    </citation>
    <scope>NUCLEOTIDE SEQUENCE</scope>
    <source>
        <tissue evidence="1">Shoot tissue taken approximately 20 cm above the soil surface</tissue>
    </source>
</reference>
<protein>
    <submittedName>
        <fullName evidence="1">Uncharacterized protein</fullName>
    </submittedName>
</protein>
<sequence length="43" mass="4885">MQQYFTLTKEIQVLLMKNARVSDTGIVGQMPTIKACSMYSETK</sequence>